<protein>
    <submittedName>
        <fullName evidence="1">Uncharacterized protein</fullName>
    </submittedName>
</protein>
<name>A0ACC6FSG8_9HELI</name>
<comment type="caution">
    <text evidence="1">The sequence shown here is derived from an EMBL/GenBank/DDBJ whole genome shotgun (WGS) entry which is preliminary data.</text>
</comment>
<dbReference type="Proteomes" id="UP001173802">
    <property type="component" value="Unassembled WGS sequence"/>
</dbReference>
<evidence type="ECO:0000313" key="1">
    <source>
        <dbReference type="EMBL" id="MDL0082185.1"/>
    </source>
</evidence>
<sequence length="202" mass="22799">MGFKRVFMLWGLCVFGVSEQGLAQQVDSIIEGKESSKSSPKAQADSTYDEDRVEIIDYKRNKILGFMIVRNGHIIKRVVYKEPRDLESQPSLAPNIPPKAGSSIPPAPSQERAQSPNTPSPTPTPKTPTPKQEALPQNLYERQISNAPKDTKSPKQSHSHKGEIPQEIGVESTRVNPIYKNRQWEKRHIIHDISQEVIELER</sequence>
<dbReference type="EMBL" id="JANURN010000004">
    <property type="protein sequence ID" value="MDL0082185.1"/>
    <property type="molecule type" value="Genomic_DNA"/>
</dbReference>
<keyword evidence="2" id="KW-1185">Reference proteome</keyword>
<reference evidence="1 2" key="1">
    <citation type="journal article" date="2023" name="Microorganisms">
        <title>Isolation and Genomic Characteristics of Cat-Borne Campylobacter felis sp. nov. and Sheep-Borne Campylobacter ovis sp. nov.</title>
        <authorList>
            <person name="Wang H."/>
            <person name="Li Y."/>
            <person name="Gu Y."/>
            <person name="Zhou G."/>
            <person name="Chen X."/>
            <person name="Zhang X."/>
            <person name="Shao Z."/>
            <person name="Zhang J."/>
            <person name="Zhang M."/>
        </authorList>
    </citation>
    <scope>NUCLEOTIDE SEQUENCE [LARGE SCALE GENOMIC DNA]</scope>
    <source>
        <strain evidence="1 2">XJK30-2</strain>
    </source>
</reference>
<accession>A0ACC6FSG8</accession>
<evidence type="ECO:0000313" key="2">
    <source>
        <dbReference type="Proteomes" id="UP001173802"/>
    </source>
</evidence>
<organism evidence="1 2">
    <name type="scientific">Helicobacter zhangjianzhongii</name>
    <dbReference type="NCBI Taxonomy" id="2974574"/>
    <lineage>
        <taxon>Bacteria</taxon>
        <taxon>Pseudomonadati</taxon>
        <taxon>Campylobacterota</taxon>
        <taxon>Epsilonproteobacteria</taxon>
        <taxon>Campylobacterales</taxon>
        <taxon>Helicobacteraceae</taxon>
        <taxon>Helicobacter</taxon>
    </lineage>
</organism>
<proteinExistence type="predicted"/>
<gene>
    <name evidence="1" type="ORF">NYG90_05780</name>
</gene>